<keyword evidence="3" id="KW-1185">Reference proteome</keyword>
<dbReference type="InterPro" id="IPR009030">
    <property type="entry name" value="Growth_fac_rcpt_cys_sf"/>
</dbReference>
<dbReference type="SUPFAM" id="SSF57184">
    <property type="entry name" value="Growth factor receptor domain"/>
    <property type="match status" value="1"/>
</dbReference>
<feature type="domain" description="Tyrosine-protein kinase ephrin type A/B receptor-like" evidence="1">
    <location>
        <begin position="47"/>
        <end position="94"/>
    </location>
</feature>
<dbReference type="SMART" id="SM01411">
    <property type="entry name" value="Ephrin_rec_like"/>
    <property type="match status" value="2"/>
</dbReference>
<protein>
    <recommendedName>
        <fullName evidence="1">Tyrosine-protein kinase ephrin type A/B receptor-like domain-containing protein</fullName>
    </recommendedName>
</protein>
<dbReference type="Pfam" id="PF07699">
    <property type="entry name" value="Ephrin_rec_like"/>
    <property type="match status" value="2"/>
</dbReference>
<evidence type="ECO:0000313" key="3">
    <source>
        <dbReference type="Proteomes" id="UP000271974"/>
    </source>
</evidence>
<accession>A0A433T430</accession>
<name>A0A433T430_ELYCH</name>
<gene>
    <name evidence="2" type="ORF">EGW08_015924</name>
</gene>
<dbReference type="AlphaFoldDB" id="A0A433T430"/>
<dbReference type="OrthoDB" id="6162024at2759"/>
<comment type="caution">
    <text evidence="2">The sequence shown here is derived from an EMBL/GenBank/DDBJ whole genome shotgun (WGS) entry which is preliminary data.</text>
</comment>
<sequence>NQCEDCPIGTYNSLWWQDACTNCPDGFTTRISARESETECLKDCPSGQQLDDASNACADCGLGFYRDASVTWTCQACPTDLTTPGVRSTSASDCSVCE</sequence>
<dbReference type="STRING" id="188477.A0A433T430"/>
<dbReference type="Gene3D" id="2.10.50.10">
    <property type="entry name" value="Tumor Necrosis Factor Receptor, subunit A, domain 2"/>
    <property type="match status" value="2"/>
</dbReference>
<feature type="domain" description="Tyrosine-protein kinase ephrin type A/B receptor-like" evidence="1">
    <location>
        <begin position="1"/>
        <end position="40"/>
    </location>
</feature>
<evidence type="ECO:0000313" key="2">
    <source>
        <dbReference type="EMBL" id="RUS76317.1"/>
    </source>
</evidence>
<proteinExistence type="predicted"/>
<feature type="non-terminal residue" evidence="2">
    <location>
        <position position="1"/>
    </location>
</feature>
<reference evidence="2 3" key="1">
    <citation type="submission" date="2019-01" db="EMBL/GenBank/DDBJ databases">
        <title>A draft genome assembly of the solar-powered sea slug Elysia chlorotica.</title>
        <authorList>
            <person name="Cai H."/>
            <person name="Li Q."/>
            <person name="Fang X."/>
            <person name="Li J."/>
            <person name="Curtis N.E."/>
            <person name="Altenburger A."/>
            <person name="Shibata T."/>
            <person name="Feng M."/>
            <person name="Maeda T."/>
            <person name="Schwartz J.A."/>
            <person name="Shigenobu S."/>
            <person name="Lundholm N."/>
            <person name="Nishiyama T."/>
            <person name="Yang H."/>
            <person name="Hasebe M."/>
            <person name="Li S."/>
            <person name="Pierce S.K."/>
            <person name="Wang J."/>
        </authorList>
    </citation>
    <scope>NUCLEOTIDE SEQUENCE [LARGE SCALE GENOMIC DNA]</scope>
    <source>
        <strain evidence="2">EC2010</strain>
        <tissue evidence="2">Whole organism of an adult</tissue>
    </source>
</reference>
<organism evidence="2 3">
    <name type="scientific">Elysia chlorotica</name>
    <name type="common">Eastern emerald elysia</name>
    <name type="synonym">Sea slug</name>
    <dbReference type="NCBI Taxonomy" id="188477"/>
    <lineage>
        <taxon>Eukaryota</taxon>
        <taxon>Metazoa</taxon>
        <taxon>Spiralia</taxon>
        <taxon>Lophotrochozoa</taxon>
        <taxon>Mollusca</taxon>
        <taxon>Gastropoda</taxon>
        <taxon>Heterobranchia</taxon>
        <taxon>Euthyneura</taxon>
        <taxon>Panpulmonata</taxon>
        <taxon>Sacoglossa</taxon>
        <taxon>Placobranchoidea</taxon>
        <taxon>Plakobranchidae</taxon>
        <taxon>Elysia</taxon>
    </lineage>
</organism>
<dbReference type="Proteomes" id="UP000271974">
    <property type="component" value="Unassembled WGS sequence"/>
</dbReference>
<dbReference type="InterPro" id="IPR011641">
    <property type="entry name" value="Tyr-kin_ephrin_A/B_rcpt-like"/>
</dbReference>
<evidence type="ECO:0000259" key="1">
    <source>
        <dbReference type="Pfam" id="PF07699"/>
    </source>
</evidence>
<dbReference type="EMBL" id="RQTK01000672">
    <property type="protein sequence ID" value="RUS76317.1"/>
    <property type="molecule type" value="Genomic_DNA"/>
</dbReference>